<dbReference type="EMBL" id="FPHT01000023">
    <property type="protein sequence ID" value="SFV79842.1"/>
    <property type="molecule type" value="Genomic_DNA"/>
</dbReference>
<sequence length="384" mass="44489">MKKLLSLLLILFLTAPVCANEKMSKSDLLKYWDGKVITMTNKWNALISFEVSNGEVFYIKNEDGHNTESKNKDVWIRDNGKLCFEYYNTDDCQEIIKTFDGDFTFKTRVLTLSDSVDEAMALRTTNNKPHIKLATGCSQSTKGTKTLKNRVVGEINYKFGKAYASCEITPFTGKFINYYDNGDKKSEITYKNGRQFDLTVTYFENRNKNLESYWNNGDKTSEIKYYNNFLNFKNHKTTFHTGQYSGSYYRPSTVSHYMRYYKSVPLIILIIYGGMLCIRRKNTDYFIKWLASLSAVIVLQSFAGVLLDSPNPDLDYGIPMYYFFIPYFFTVNTPFFIALYLFFFYSYATSILNTKSTKYLTLIPVLITFISWIGVIGMYISAFG</sequence>
<dbReference type="AlphaFoldDB" id="A0A1W1DF24"/>
<gene>
    <name evidence="2" type="ORF">MNB_SUP05-12-783</name>
</gene>
<dbReference type="Gene3D" id="2.20.110.10">
    <property type="entry name" value="Histone H3 K4-specific methyltransferase SET7/9 N-terminal domain"/>
    <property type="match status" value="1"/>
</dbReference>
<name>A0A1W1DF24_9ZZZZ</name>
<feature type="transmembrane region" description="Helical" evidence="1">
    <location>
        <begin position="327"/>
        <end position="347"/>
    </location>
</feature>
<accession>A0A1W1DF24</accession>
<feature type="transmembrane region" description="Helical" evidence="1">
    <location>
        <begin position="359"/>
        <end position="380"/>
    </location>
</feature>
<protein>
    <submittedName>
        <fullName evidence="2">Uncharacterized protein</fullName>
    </submittedName>
</protein>
<keyword evidence="1" id="KW-0472">Membrane</keyword>
<organism evidence="2">
    <name type="scientific">hydrothermal vent metagenome</name>
    <dbReference type="NCBI Taxonomy" id="652676"/>
    <lineage>
        <taxon>unclassified sequences</taxon>
        <taxon>metagenomes</taxon>
        <taxon>ecological metagenomes</taxon>
    </lineage>
</organism>
<evidence type="ECO:0000256" key="1">
    <source>
        <dbReference type="SAM" id="Phobius"/>
    </source>
</evidence>
<feature type="transmembrane region" description="Helical" evidence="1">
    <location>
        <begin position="260"/>
        <end position="278"/>
    </location>
</feature>
<keyword evidence="1" id="KW-1133">Transmembrane helix</keyword>
<proteinExistence type="predicted"/>
<keyword evidence="1" id="KW-0812">Transmembrane</keyword>
<evidence type="ECO:0000313" key="2">
    <source>
        <dbReference type="EMBL" id="SFV79842.1"/>
    </source>
</evidence>
<reference evidence="2" key="1">
    <citation type="submission" date="2016-10" db="EMBL/GenBank/DDBJ databases">
        <authorList>
            <person name="de Groot N.N."/>
        </authorList>
    </citation>
    <scope>NUCLEOTIDE SEQUENCE</scope>
</reference>
<feature type="transmembrane region" description="Helical" evidence="1">
    <location>
        <begin position="285"/>
        <end position="307"/>
    </location>
</feature>